<organism evidence="1 2">
    <name type="scientific">Oryza meyeriana var. granulata</name>
    <dbReference type="NCBI Taxonomy" id="110450"/>
    <lineage>
        <taxon>Eukaryota</taxon>
        <taxon>Viridiplantae</taxon>
        <taxon>Streptophyta</taxon>
        <taxon>Embryophyta</taxon>
        <taxon>Tracheophyta</taxon>
        <taxon>Spermatophyta</taxon>
        <taxon>Magnoliopsida</taxon>
        <taxon>Liliopsida</taxon>
        <taxon>Poales</taxon>
        <taxon>Poaceae</taxon>
        <taxon>BOP clade</taxon>
        <taxon>Oryzoideae</taxon>
        <taxon>Oryzeae</taxon>
        <taxon>Oryzinae</taxon>
        <taxon>Oryza</taxon>
        <taxon>Oryza meyeriana</taxon>
    </lineage>
</organism>
<evidence type="ECO:0000313" key="1">
    <source>
        <dbReference type="EMBL" id="KAF0924939.1"/>
    </source>
</evidence>
<proteinExistence type="predicted"/>
<protein>
    <submittedName>
        <fullName evidence="1">Uncharacterized protein</fullName>
    </submittedName>
</protein>
<keyword evidence="2" id="KW-1185">Reference proteome</keyword>
<comment type="caution">
    <text evidence="1">The sequence shown here is derived from an EMBL/GenBank/DDBJ whole genome shotgun (WGS) entry which is preliminary data.</text>
</comment>
<dbReference type="AlphaFoldDB" id="A0A6G1EJL1"/>
<reference evidence="1 2" key="1">
    <citation type="submission" date="2019-11" db="EMBL/GenBank/DDBJ databases">
        <title>Whole genome sequence of Oryza granulata.</title>
        <authorList>
            <person name="Li W."/>
        </authorList>
    </citation>
    <scope>NUCLEOTIDE SEQUENCE [LARGE SCALE GENOMIC DNA]</scope>
    <source>
        <strain evidence="2">cv. Menghai</strain>
        <tissue evidence="1">Leaf</tissue>
    </source>
</reference>
<dbReference type="Proteomes" id="UP000479710">
    <property type="component" value="Unassembled WGS sequence"/>
</dbReference>
<dbReference type="EMBL" id="SPHZ02000003">
    <property type="protein sequence ID" value="KAF0924939.1"/>
    <property type="molecule type" value="Genomic_DNA"/>
</dbReference>
<dbReference type="OrthoDB" id="721472at2759"/>
<evidence type="ECO:0000313" key="2">
    <source>
        <dbReference type="Proteomes" id="UP000479710"/>
    </source>
</evidence>
<gene>
    <name evidence="1" type="ORF">E2562_015009</name>
</gene>
<sequence length="77" mass="8464">ECSCPAWLYTGDRDATQTHVVGNQNKGWEELVMMLRVVVGAGDITANSLPREDLALCNHPGRVALQETLPRCNAKEI</sequence>
<feature type="non-terminal residue" evidence="1">
    <location>
        <position position="1"/>
    </location>
</feature>
<name>A0A6G1EJL1_9ORYZ</name>
<accession>A0A6G1EJL1</accession>